<dbReference type="GO" id="GO:0002062">
    <property type="term" value="P:chondrocyte differentiation"/>
    <property type="evidence" value="ECO:0007669"/>
    <property type="project" value="Ensembl"/>
</dbReference>
<dbReference type="GO" id="GO:0001756">
    <property type="term" value="P:somitogenesis"/>
    <property type="evidence" value="ECO:0007669"/>
    <property type="project" value="Ensembl"/>
</dbReference>
<dbReference type="RefSeq" id="XP_012506709.1">
    <property type="nucleotide sequence ID" value="XM_012651255.1"/>
</dbReference>
<dbReference type="GO" id="GO:0014032">
    <property type="term" value="P:neural crest cell development"/>
    <property type="evidence" value="ECO:0007669"/>
    <property type="project" value="Ensembl"/>
</dbReference>
<dbReference type="GO" id="GO:0003222">
    <property type="term" value="P:ventricular trabecula myocardium morphogenesis"/>
    <property type="evidence" value="ECO:0007669"/>
    <property type="project" value="Ensembl"/>
</dbReference>
<keyword evidence="7" id="KW-0808">Transferase</keyword>
<dbReference type="GO" id="GO:0001707">
    <property type="term" value="P:mesoderm formation"/>
    <property type="evidence" value="ECO:0007669"/>
    <property type="project" value="Ensembl"/>
</dbReference>
<keyword evidence="12" id="KW-0418">Kinase</keyword>
<dbReference type="PANTHER" id="PTHR23255:SF50">
    <property type="entry name" value="BONE MORPHOGENETIC PROTEIN RECEPTOR TYPE-1A"/>
    <property type="match status" value="1"/>
</dbReference>
<keyword evidence="15 21" id="KW-1133">Transmembrane helix</keyword>
<feature type="chain" id="PRO_5014396789" description="receptor protein serine/threonine kinase" evidence="22">
    <location>
        <begin position="22"/>
        <end position="484"/>
    </location>
</feature>
<dbReference type="GO" id="GO:0003186">
    <property type="term" value="P:tricuspid valve morphogenesis"/>
    <property type="evidence" value="ECO:0007669"/>
    <property type="project" value="Ensembl"/>
</dbReference>
<keyword evidence="26" id="KW-1185">Reference proteome</keyword>
<dbReference type="KEGG" id="pcoq:105815973"/>
<dbReference type="Pfam" id="PF08515">
    <property type="entry name" value="TGF_beta_GS"/>
    <property type="match status" value="1"/>
</dbReference>
<keyword evidence="13 19" id="KW-0067">ATP-binding</keyword>
<dbReference type="GO" id="GO:0007179">
    <property type="term" value="P:transforming growth factor beta receptor signaling pathway"/>
    <property type="evidence" value="ECO:0007669"/>
    <property type="project" value="Ensembl"/>
</dbReference>
<feature type="binding site" evidence="19">
    <location>
        <position position="258"/>
    </location>
    <ligand>
        <name>ATP</name>
        <dbReference type="ChEBI" id="CHEBI:30616"/>
    </ligand>
</feature>
<dbReference type="Gene3D" id="2.10.60.10">
    <property type="entry name" value="CD59"/>
    <property type="match status" value="1"/>
</dbReference>
<dbReference type="GO" id="GO:0050768">
    <property type="term" value="P:negative regulation of neurogenesis"/>
    <property type="evidence" value="ECO:0007669"/>
    <property type="project" value="Ensembl"/>
</dbReference>
<dbReference type="GO" id="GO:0021953">
    <property type="term" value="P:central nervous system neuron differentiation"/>
    <property type="evidence" value="ECO:0007669"/>
    <property type="project" value="Ensembl"/>
</dbReference>
<evidence type="ECO:0000313" key="25">
    <source>
        <dbReference type="Ensembl" id="ENSPCOP00000011972.1"/>
    </source>
</evidence>
<keyword evidence="17" id="KW-0675">Receptor</keyword>
<dbReference type="GO" id="GO:0050679">
    <property type="term" value="P:positive regulation of epithelial cell proliferation"/>
    <property type="evidence" value="ECO:0007669"/>
    <property type="project" value="Ensembl"/>
</dbReference>
<dbReference type="FunFam" id="3.30.200.20:FF:000055">
    <property type="entry name" value="Receptor protein serine/threonine kinase"/>
    <property type="match status" value="1"/>
</dbReference>
<dbReference type="Pfam" id="PF01064">
    <property type="entry name" value="Activin_recp"/>
    <property type="match status" value="1"/>
</dbReference>
<dbReference type="GO" id="GO:0021983">
    <property type="term" value="P:pituitary gland development"/>
    <property type="evidence" value="ECO:0007669"/>
    <property type="project" value="Ensembl"/>
</dbReference>
<dbReference type="GO" id="GO:0060391">
    <property type="term" value="P:positive regulation of SMAD protein signal transduction"/>
    <property type="evidence" value="ECO:0007669"/>
    <property type="project" value="Ensembl"/>
</dbReference>
<dbReference type="STRING" id="379532.ENSPCOP00000011972"/>
<evidence type="ECO:0000256" key="16">
    <source>
        <dbReference type="ARBA" id="ARBA00023136"/>
    </source>
</evidence>
<evidence type="ECO:0000313" key="26">
    <source>
        <dbReference type="Proteomes" id="UP000233160"/>
    </source>
</evidence>
<dbReference type="GO" id="GO:1902895">
    <property type="term" value="P:positive regulation of miRNA transcription"/>
    <property type="evidence" value="ECO:0007669"/>
    <property type="project" value="Ensembl"/>
</dbReference>
<dbReference type="Gene3D" id="3.30.200.20">
    <property type="entry name" value="Phosphorylase Kinase, domain 1"/>
    <property type="match status" value="1"/>
</dbReference>
<dbReference type="AlphaFoldDB" id="A0A2K6FDC0"/>
<feature type="domain" description="GS" evidence="24">
    <location>
        <begin position="201"/>
        <end position="230"/>
    </location>
</feature>
<dbReference type="GO" id="GO:0036122">
    <property type="term" value="F:BMP binding"/>
    <property type="evidence" value="ECO:0007669"/>
    <property type="project" value="Ensembl"/>
</dbReference>
<evidence type="ECO:0000256" key="1">
    <source>
        <dbReference type="ARBA" id="ARBA00001936"/>
    </source>
</evidence>
<evidence type="ECO:0000256" key="19">
    <source>
        <dbReference type="PROSITE-ProRule" id="PRU10141"/>
    </source>
</evidence>
<evidence type="ECO:0000256" key="9">
    <source>
        <dbReference type="ARBA" id="ARBA00022723"/>
    </source>
</evidence>
<dbReference type="GO" id="GO:0035137">
    <property type="term" value="P:hindlimb morphogenesis"/>
    <property type="evidence" value="ECO:0007669"/>
    <property type="project" value="Ensembl"/>
</dbReference>
<dbReference type="GO" id="GO:0035912">
    <property type="term" value="P:dorsal aorta morphogenesis"/>
    <property type="evidence" value="ECO:0007669"/>
    <property type="project" value="Ensembl"/>
</dbReference>
<dbReference type="GO" id="GO:0006955">
    <property type="term" value="P:immune response"/>
    <property type="evidence" value="ECO:0007669"/>
    <property type="project" value="Ensembl"/>
</dbReference>
<evidence type="ECO:0000256" key="11">
    <source>
        <dbReference type="ARBA" id="ARBA00022741"/>
    </source>
</evidence>
<dbReference type="InterPro" id="IPR008271">
    <property type="entry name" value="Ser/Thr_kinase_AS"/>
</dbReference>
<dbReference type="CDD" id="cd23612">
    <property type="entry name" value="TFP_LU_ECD_BMPR1A"/>
    <property type="match status" value="1"/>
</dbReference>
<dbReference type="GO" id="GO:0048352">
    <property type="term" value="P:paraxial mesoderm structural organization"/>
    <property type="evidence" value="ECO:0007669"/>
    <property type="project" value="Ensembl"/>
</dbReference>
<dbReference type="PANTHER" id="PTHR23255">
    <property type="entry name" value="TRANSFORMING GROWTH FACTOR-BETA RECEPTOR TYPE I AND II"/>
    <property type="match status" value="1"/>
</dbReference>
<dbReference type="Gene3D" id="1.10.510.10">
    <property type="entry name" value="Transferase(Phosphotransferase) domain 1"/>
    <property type="match status" value="2"/>
</dbReference>
<dbReference type="PROSITE" id="PS00108">
    <property type="entry name" value="PROTEIN_KINASE_ST"/>
    <property type="match status" value="1"/>
</dbReference>
<dbReference type="GO" id="GO:0060045">
    <property type="term" value="P:positive regulation of cardiac muscle cell proliferation"/>
    <property type="evidence" value="ECO:0007669"/>
    <property type="project" value="Ensembl"/>
</dbReference>
<dbReference type="GO" id="GO:0060412">
    <property type="term" value="P:ventricular septum morphogenesis"/>
    <property type="evidence" value="ECO:0007669"/>
    <property type="project" value="Ensembl"/>
</dbReference>
<dbReference type="SMART" id="SM00220">
    <property type="entry name" value="S_TKc"/>
    <property type="match status" value="1"/>
</dbReference>
<dbReference type="FunFam" id="2.10.60.10:FF:000001">
    <property type="entry name" value="Receptor protein serine/threonine kinase"/>
    <property type="match status" value="1"/>
</dbReference>
<dbReference type="GO" id="GO:0035019">
    <property type="term" value="P:somatic stem cell population maintenance"/>
    <property type="evidence" value="ECO:0007669"/>
    <property type="project" value="Ensembl"/>
</dbReference>
<protein>
    <recommendedName>
        <fullName evidence="5">receptor protein serine/threonine kinase</fullName>
        <ecNumber evidence="5">2.7.11.30</ecNumber>
    </recommendedName>
</protein>
<dbReference type="GO" id="GO:0003183">
    <property type="term" value="P:mitral valve morphogenesis"/>
    <property type="evidence" value="ECO:0007669"/>
    <property type="project" value="Ensembl"/>
</dbReference>
<dbReference type="GO" id="GO:0009897">
    <property type="term" value="C:external side of plasma membrane"/>
    <property type="evidence" value="ECO:0007669"/>
    <property type="project" value="Ensembl"/>
</dbReference>
<accession>A0A2K6FDC0</accession>
<dbReference type="InterPro" id="IPR001245">
    <property type="entry name" value="Ser-Thr/Tyr_kinase_cat_dom"/>
</dbReference>
<keyword evidence="6 20" id="KW-0723">Serine/threonine-protein kinase</keyword>
<dbReference type="GO" id="GO:0061626">
    <property type="term" value="P:pharyngeal arch artery morphogenesis"/>
    <property type="evidence" value="ECO:0007669"/>
    <property type="project" value="Ensembl"/>
</dbReference>
<evidence type="ECO:0000256" key="6">
    <source>
        <dbReference type="ARBA" id="ARBA00022527"/>
    </source>
</evidence>
<evidence type="ECO:0000259" key="24">
    <source>
        <dbReference type="PROSITE" id="PS51256"/>
    </source>
</evidence>
<dbReference type="GO" id="GO:0050673">
    <property type="term" value="P:epithelial cell proliferation"/>
    <property type="evidence" value="ECO:0007669"/>
    <property type="project" value="Ensembl"/>
</dbReference>
<keyword evidence="8 21" id="KW-0812">Transmembrane</keyword>
<comment type="cofactor">
    <cofactor evidence="1">
        <name>Mn(2+)</name>
        <dbReference type="ChEBI" id="CHEBI:29035"/>
    </cofactor>
</comment>
<evidence type="ECO:0000256" key="21">
    <source>
        <dbReference type="SAM" id="Phobius"/>
    </source>
</evidence>
<dbReference type="GO" id="GO:2000772">
    <property type="term" value="P:regulation of cellular senescence"/>
    <property type="evidence" value="ECO:0007669"/>
    <property type="project" value="Ensembl"/>
</dbReference>
<reference evidence="25" key="1">
    <citation type="submission" date="2025-08" db="UniProtKB">
        <authorList>
            <consortium name="Ensembl"/>
        </authorList>
    </citation>
    <scope>IDENTIFICATION</scope>
</reference>
<reference evidence="25" key="2">
    <citation type="submission" date="2025-09" db="UniProtKB">
        <authorList>
            <consortium name="Ensembl"/>
        </authorList>
    </citation>
    <scope>IDENTIFICATION</scope>
</reference>
<dbReference type="GO" id="GO:0005524">
    <property type="term" value="F:ATP binding"/>
    <property type="evidence" value="ECO:0007669"/>
    <property type="project" value="UniProtKB-UniRule"/>
</dbReference>
<dbReference type="GO" id="GO:0048568">
    <property type="term" value="P:embryonic organ development"/>
    <property type="evidence" value="ECO:0007669"/>
    <property type="project" value="Ensembl"/>
</dbReference>
<dbReference type="Ensembl" id="ENSPCOT00000022564.1">
    <property type="protein sequence ID" value="ENSPCOP00000011972.1"/>
    <property type="gene ID" value="ENSPCOG00000017522.1"/>
</dbReference>
<evidence type="ECO:0000259" key="23">
    <source>
        <dbReference type="PROSITE" id="PS50011"/>
    </source>
</evidence>
<evidence type="ECO:0000256" key="10">
    <source>
        <dbReference type="ARBA" id="ARBA00022729"/>
    </source>
</evidence>
<dbReference type="GO" id="GO:0001649">
    <property type="term" value="P:osteoblast differentiation"/>
    <property type="evidence" value="ECO:0007669"/>
    <property type="project" value="Ensembl"/>
</dbReference>
<dbReference type="GO" id="GO:0021998">
    <property type="term" value="P:neural plate mediolateral regionalization"/>
    <property type="evidence" value="ECO:0007669"/>
    <property type="project" value="Ensembl"/>
</dbReference>
<keyword evidence="18" id="KW-0464">Manganese</keyword>
<organism evidence="25 26">
    <name type="scientific">Propithecus coquereli</name>
    <name type="common">Coquerel's sifaka</name>
    <name type="synonym">Propithecus verreauxi coquereli</name>
    <dbReference type="NCBI Taxonomy" id="379532"/>
    <lineage>
        <taxon>Eukaryota</taxon>
        <taxon>Metazoa</taxon>
        <taxon>Chordata</taxon>
        <taxon>Craniata</taxon>
        <taxon>Vertebrata</taxon>
        <taxon>Euteleostomi</taxon>
        <taxon>Mammalia</taxon>
        <taxon>Eutheria</taxon>
        <taxon>Euarchontoglires</taxon>
        <taxon>Primates</taxon>
        <taxon>Strepsirrhini</taxon>
        <taxon>Lemuriformes</taxon>
        <taxon>Indriidae</taxon>
        <taxon>Propithecus</taxon>
    </lineage>
</organism>
<evidence type="ECO:0000256" key="3">
    <source>
        <dbReference type="ARBA" id="ARBA00004479"/>
    </source>
</evidence>
<dbReference type="GO" id="GO:1990262">
    <property type="term" value="P:anti-Mullerian hormone receptor signaling pathway"/>
    <property type="evidence" value="ECO:0007669"/>
    <property type="project" value="Ensembl"/>
</dbReference>
<dbReference type="PROSITE" id="PS51256">
    <property type="entry name" value="GS"/>
    <property type="match status" value="1"/>
</dbReference>
<name>A0A2K6FDC0_PROCO</name>
<dbReference type="GO" id="GO:0042475">
    <property type="term" value="P:odontogenesis of dentin-containing tooth"/>
    <property type="evidence" value="ECO:0007669"/>
    <property type="project" value="Ensembl"/>
</dbReference>
<keyword evidence="9" id="KW-0479">Metal-binding</keyword>
<dbReference type="GO" id="GO:0043235">
    <property type="term" value="C:receptor complex"/>
    <property type="evidence" value="ECO:0007669"/>
    <property type="project" value="TreeGrafter"/>
</dbReference>
<dbReference type="InterPro" id="IPR000472">
    <property type="entry name" value="Activin_recp"/>
</dbReference>
<dbReference type="GO" id="GO:0060914">
    <property type="term" value="P:heart formation"/>
    <property type="evidence" value="ECO:0007669"/>
    <property type="project" value="Ensembl"/>
</dbReference>
<dbReference type="PROSITE" id="PS50011">
    <property type="entry name" value="PROTEIN_KINASE_DOM"/>
    <property type="match status" value="1"/>
</dbReference>
<dbReference type="GO" id="GO:0003272">
    <property type="term" value="P:endocardial cushion formation"/>
    <property type="evidence" value="ECO:0007669"/>
    <property type="project" value="Ensembl"/>
</dbReference>
<comment type="cofactor">
    <cofactor evidence="2">
        <name>Mg(2+)</name>
        <dbReference type="ChEBI" id="CHEBI:18420"/>
    </cofactor>
</comment>
<dbReference type="GeneTree" id="ENSGT00940000156225"/>
<evidence type="ECO:0000256" key="14">
    <source>
        <dbReference type="ARBA" id="ARBA00022842"/>
    </source>
</evidence>
<dbReference type="InterPro" id="IPR000719">
    <property type="entry name" value="Prot_kinase_dom"/>
</dbReference>
<evidence type="ECO:0000256" key="18">
    <source>
        <dbReference type="ARBA" id="ARBA00023211"/>
    </source>
</evidence>
<evidence type="ECO:0000256" key="17">
    <source>
        <dbReference type="ARBA" id="ARBA00023170"/>
    </source>
</evidence>
<dbReference type="GO" id="GO:1904707">
    <property type="term" value="P:positive regulation of vascular associated smooth muscle cell proliferation"/>
    <property type="evidence" value="ECO:0007669"/>
    <property type="project" value="Ensembl"/>
</dbReference>
<comment type="subcellular location">
    <subcellularLocation>
        <location evidence="3">Membrane</location>
        <topology evidence="3">Single-pass type I membrane protein</topology>
    </subcellularLocation>
</comment>
<dbReference type="GO" id="GO:0046332">
    <property type="term" value="F:SMAD binding"/>
    <property type="evidence" value="ECO:0007669"/>
    <property type="project" value="Ensembl"/>
</dbReference>
<dbReference type="Proteomes" id="UP000233160">
    <property type="component" value="Unassembled WGS sequence"/>
</dbReference>
<dbReference type="CTD" id="657"/>
<dbReference type="Pfam" id="PF07714">
    <property type="entry name" value="PK_Tyr_Ser-Thr"/>
    <property type="match status" value="1"/>
</dbReference>
<dbReference type="OMA" id="GSCPNNV"/>
<dbReference type="GO" id="GO:0007398">
    <property type="term" value="P:ectoderm development"/>
    <property type="evidence" value="ECO:0007669"/>
    <property type="project" value="Ensembl"/>
</dbReference>
<dbReference type="GO" id="GO:0009950">
    <property type="term" value="P:dorsal/ventral axis specification"/>
    <property type="evidence" value="ECO:0007669"/>
    <property type="project" value="Ensembl"/>
</dbReference>
<evidence type="ECO:0000256" key="8">
    <source>
        <dbReference type="ARBA" id="ARBA00022692"/>
    </source>
</evidence>
<evidence type="ECO:0000256" key="5">
    <source>
        <dbReference type="ARBA" id="ARBA00012401"/>
    </source>
</evidence>
<proteinExistence type="inferred from homology"/>
<dbReference type="GO" id="GO:0000165">
    <property type="term" value="P:MAPK cascade"/>
    <property type="evidence" value="ECO:0007669"/>
    <property type="project" value="Ensembl"/>
</dbReference>
<feature type="domain" description="Protein kinase" evidence="23">
    <location>
        <begin position="231"/>
        <end position="484"/>
    </location>
</feature>
<dbReference type="SUPFAM" id="SSF57302">
    <property type="entry name" value="Snake toxin-like"/>
    <property type="match status" value="1"/>
</dbReference>
<dbReference type="GO" id="GO:0048368">
    <property type="term" value="P:lateral mesoderm development"/>
    <property type="evidence" value="ECO:0007669"/>
    <property type="project" value="Ensembl"/>
</dbReference>
<dbReference type="GO" id="GO:0032915">
    <property type="term" value="P:positive regulation of transforming growth factor beta2 production"/>
    <property type="evidence" value="ECO:0007669"/>
    <property type="project" value="Ensembl"/>
</dbReference>
<dbReference type="GO" id="GO:0098821">
    <property type="term" value="F:BMP receptor activity"/>
    <property type="evidence" value="ECO:0007669"/>
    <property type="project" value="Ensembl"/>
</dbReference>
<keyword evidence="16 21" id="KW-0472">Membrane</keyword>
<evidence type="ECO:0000256" key="20">
    <source>
        <dbReference type="RuleBase" id="RU000304"/>
    </source>
</evidence>
<dbReference type="GO" id="GO:0010629">
    <property type="term" value="P:negative regulation of gene expression"/>
    <property type="evidence" value="ECO:0007669"/>
    <property type="project" value="Ensembl"/>
</dbReference>
<sequence length="484" mass="54549">MTQLYIRLLGAYLFIISHVQGQNLDSMLHGTGMKSDSDQKKSENGVTLAPEDTLPFLKCYCSGHCPDDAINNTCITNGHCFAIIEEDDQGETTLASGCMKYEGSDFQCKDSPKAQLRRTIECCRTNLCNQYLQPTLPPVVIGPFDGSIRWLVLLISMAVCIIAMIIFSSCFCYKHYCKSISSRRRYNRDLEQDEAFIPVGESLKDLIDQSQSSGSGSGLPLLVQRTIAKQIQMVRQVGKGRYGEVWMGKWRGEKVAVKVFFTTEEASWFRETEIYQTVLMRHENILGFIAADIKGTGSWTQLYLITDYHENGSLYDFLKCATLDTRALLKLAYSTACGLCHLHTEIYGTQGKPAIAHRDLKSKNILIKKNGSCCIADLGLAVKFNSHRFCAHCVLPLPTGIVEEYQLPYYNMVPSDPSYEDMREVVCVKRLRPIVSNRWNSDECLRAVLKLMSECWAHNPASRLTALRIKKTLAKMVESQDVKI</sequence>
<dbReference type="GO" id="GO:0001525">
    <property type="term" value="P:angiogenesis"/>
    <property type="evidence" value="ECO:0007669"/>
    <property type="project" value="Ensembl"/>
</dbReference>
<dbReference type="SMART" id="SM00467">
    <property type="entry name" value="GS"/>
    <property type="match status" value="1"/>
</dbReference>
<keyword evidence="11 19" id="KW-0547">Nucleotide-binding</keyword>
<evidence type="ECO:0000256" key="13">
    <source>
        <dbReference type="ARBA" id="ARBA00022840"/>
    </source>
</evidence>
<evidence type="ECO:0000256" key="12">
    <source>
        <dbReference type="ARBA" id="ARBA00022777"/>
    </source>
</evidence>
<dbReference type="GO" id="GO:0005025">
    <property type="term" value="F:transforming growth factor beta receptor activity, type I"/>
    <property type="evidence" value="ECO:0007669"/>
    <property type="project" value="Ensembl"/>
</dbReference>
<dbReference type="GO" id="GO:0014912">
    <property type="term" value="P:negative regulation of smooth muscle cell migration"/>
    <property type="evidence" value="ECO:0007669"/>
    <property type="project" value="Ensembl"/>
</dbReference>
<dbReference type="EC" id="2.7.11.30" evidence="5"/>
<dbReference type="GO" id="GO:0048589">
    <property type="term" value="P:developmental growth"/>
    <property type="evidence" value="ECO:0007669"/>
    <property type="project" value="Ensembl"/>
</dbReference>
<comment type="similarity">
    <text evidence="4">Belongs to the protein kinase superfamily. TKL Ser/Thr protein kinase family. TGFB receptor subfamily.</text>
</comment>
<dbReference type="GO" id="GO:1905285">
    <property type="term" value="P:fibrous ring of heart morphogenesis"/>
    <property type="evidence" value="ECO:0007669"/>
    <property type="project" value="Ensembl"/>
</dbReference>
<dbReference type="InterPro" id="IPR003605">
    <property type="entry name" value="GS_dom"/>
</dbReference>
<dbReference type="GO" id="GO:0042733">
    <property type="term" value="P:embryonic digit morphogenesis"/>
    <property type="evidence" value="ECO:0007669"/>
    <property type="project" value="Ensembl"/>
</dbReference>
<dbReference type="GO" id="GO:0003223">
    <property type="term" value="P:ventricular compact myocardium morphogenesis"/>
    <property type="evidence" value="ECO:0007669"/>
    <property type="project" value="Ensembl"/>
</dbReference>
<dbReference type="GO" id="GO:0003148">
    <property type="term" value="P:outflow tract septum morphogenesis"/>
    <property type="evidence" value="ECO:0007669"/>
    <property type="project" value="Ensembl"/>
</dbReference>
<dbReference type="OrthoDB" id="69842at2759"/>
<dbReference type="GO" id="GO:0001880">
    <property type="term" value="P:Mullerian duct regression"/>
    <property type="evidence" value="ECO:0007669"/>
    <property type="project" value="Ensembl"/>
</dbReference>
<dbReference type="GO" id="GO:0002053">
    <property type="term" value="P:positive regulation of mesenchymal cell proliferation"/>
    <property type="evidence" value="ECO:0007669"/>
    <property type="project" value="Ensembl"/>
</dbReference>
<dbReference type="GO" id="GO:0060021">
    <property type="term" value="P:roof of mouth development"/>
    <property type="evidence" value="ECO:0007669"/>
    <property type="project" value="Ensembl"/>
</dbReference>
<dbReference type="GeneID" id="105815973"/>
<dbReference type="GO" id="GO:0048378">
    <property type="term" value="P:regulation of lateral mesodermal cell fate specification"/>
    <property type="evidence" value="ECO:0007669"/>
    <property type="project" value="Ensembl"/>
</dbReference>
<evidence type="ECO:0000256" key="22">
    <source>
        <dbReference type="SAM" id="SignalP"/>
    </source>
</evidence>
<dbReference type="GO" id="GO:0060928">
    <property type="term" value="P:atrioventricular node cell development"/>
    <property type="evidence" value="ECO:0007669"/>
    <property type="project" value="Ensembl"/>
</dbReference>
<dbReference type="GO" id="GO:0051148">
    <property type="term" value="P:negative regulation of muscle cell differentiation"/>
    <property type="evidence" value="ECO:0007669"/>
    <property type="project" value="Ensembl"/>
</dbReference>
<dbReference type="SUPFAM" id="SSF56112">
    <property type="entry name" value="Protein kinase-like (PK-like)"/>
    <property type="match status" value="1"/>
</dbReference>
<dbReference type="InterPro" id="IPR011009">
    <property type="entry name" value="Kinase-like_dom_sf"/>
</dbReference>
<evidence type="ECO:0000256" key="4">
    <source>
        <dbReference type="ARBA" id="ARBA00009605"/>
    </source>
</evidence>
<dbReference type="GO" id="GO:0005901">
    <property type="term" value="C:caveola"/>
    <property type="evidence" value="ECO:0007669"/>
    <property type="project" value="Ensembl"/>
</dbReference>
<dbReference type="GO" id="GO:0006879">
    <property type="term" value="P:intracellular iron ion homeostasis"/>
    <property type="evidence" value="ECO:0007669"/>
    <property type="project" value="Ensembl"/>
</dbReference>
<dbReference type="GO" id="GO:1904414">
    <property type="term" value="P:positive regulation of cardiac ventricle development"/>
    <property type="evidence" value="ECO:0007669"/>
    <property type="project" value="Ensembl"/>
</dbReference>
<dbReference type="PROSITE" id="PS00107">
    <property type="entry name" value="PROTEIN_KINASE_ATP"/>
    <property type="match status" value="1"/>
</dbReference>
<dbReference type="GO" id="GO:0045669">
    <property type="term" value="P:positive regulation of osteoblast differentiation"/>
    <property type="evidence" value="ECO:0007669"/>
    <property type="project" value="Ensembl"/>
</dbReference>
<dbReference type="GO" id="GO:0045944">
    <property type="term" value="P:positive regulation of transcription by RNA polymerase II"/>
    <property type="evidence" value="ECO:0007669"/>
    <property type="project" value="Ensembl"/>
</dbReference>
<feature type="transmembrane region" description="Helical" evidence="21">
    <location>
        <begin position="150"/>
        <end position="173"/>
    </location>
</feature>
<dbReference type="GO" id="GO:0048382">
    <property type="term" value="P:mesendoderm development"/>
    <property type="evidence" value="ECO:0007669"/>
    <property type="project" value="Ensembl"/>
</dbReference>
<dbReference type="GO" id="GO:0003215">
    <property type="term" value="P:cardiac right ventricle morphogenesis"/>
    <property type="evidence" value="ECO:0007669"/>
    <property type="project" value="Ensembl"/>
</dbReference>
<dbReference type="InterPro" id="IPR017441">
    <property type="entry name" value="Protein_kinase_ATP_BS"/>
</dbReference>
<dbReference type="InterPro" id="IPR045860">
    <property type="entry name" value="Snake_toxin-like_sf"/>
</dbReference>
<dbReference type="InterPro" id="IPR000333">
    <property type="entry name" value="TGFB_receptor"/>
</dbReference>
<dbReference type="GO" id="GO:0006606">
    <property type="term" value="P:protein import into nucleus"/>
    <property type="evidence" value="ECO:0007669"/>
    <property type="project" value="Ensembl"/>
</dbReference>
<evidence type="ECO:0000256" key="7">
    <source>
        <dbReference type="ARBA" id="ARBA00022679"/>
    </source>
</evidence>
<evidence type="ECO:0000256" key="15">
    <source>
        <dbReference type="ARBA" id="ARBA00022989"/>
    </source>
</evidence>
<evidence type="ECO:0000256" key="2">
    <source>
        <dbReference type="ARBA" id="ARBA00001946"/>
    </source>
</evidence>
<keyword evidence="14" id="KW-0460">Magnesium</keyword>
<dbReference type="GO" id="GO:0030324">
    <property type="term" value="P:lung development"/>
    <property type="evidence" value="ECO:0007669"/>
    <property type="project" value="Ensembl"/>
</dbReference>
<feature type="signal peptide" evidence="22">
    <location>
        <begin position="1"/>
        <end position="21"/>
    </location>
</feature>
<gene>
    <name evidence="25" type="primary">BMPR1A</name>
</gene>
<dbReference type="GO" id="GO:0001701">
    <property type="term" value="P:in utero embryonic development"/>
    <property type="evidence" value="ECO:0007669"/>
    <property type="project" value="Ensembl"/>
</dbReference>
<dbReference type="GO" id="GO:0042803">
    <property type="term" value="F:protein homodimerization activity"/>
    <property type="evidence" value="ECO:0007669"/>
    <property type="project" value="Ensembl"/>
</dbReference>
<dbReference type="GO" id="GO:0030501">
    <property type="term" value="P:positive regulation of bone mineralization"/>
    <property type="evidence" value="ECO:0007669"/>
    <property type="project" value="Ensembl"/>
</dbReference>
<keyword evidence="10 22" id="KW-0732">Signal</keyword>